<evidence type="ECO:0000313" key="1">
    <source>
        <dbReference type="EMBL" id="SVD67837.1"/>
    </source>
</evidence>
<dbReference type="EMBL" id="UINC01166079">
    <property type="protein sequence ID" value="SVD67837.1"/>
    <property type="molecule type" value="Genomic_DNA"/>
</dbReference>
<dbReference type="AlphaFoldDB" id="A0A382X9I6"/>
<feature type="non-terminal residue" evidence="1">
    <location>
        <position position="272"/>
    </location>
</feature>
<sequence>MNSNQAARWRSRPRRSERSKQTPFWYDPLDDWFRISVTNDGLFSLDLDWFEQSGIPVAGSDLSHFQIFVDGAEIPLVVEDGDDKSLDPGDRILFWGEYRRAFDRDTESRFGRSHTYWLRFGTDSGRRYTPIDGTPTGESPAPWVMHTVHSEIDSVYERLGDAPDTNRDHWFYRRTASPSSAGGQEFPVPSDIVLPGFEPGSDADATVRVGVHGISLRDLIDLDHRTLVEVQDGILVSEDRWDGQTAFTAEGNVAANVLSDTLTVTLRTPGSP</sequence>
<reference evidence="1" key="1">
    <citation type="submission" date="2018-05" db="EMBL/GenBank/DDBJ databases">
        <authorList>
            <person name="Lanie J.A."/>
            <person name="Ng W.-L."/>
            <person name="Kazmierczak K.M."/>
            <person name="Andrzejewski T.M."/>
            <person name="Davidsen T.M."/>
            <person name="Wayne K.J."/>
            <person name="Tettelin H."/>
            <person name="Glass J.I."/>
            <person name="Rusch D."/>
            <person name="Podicherti R."/>
            <person name="Tsui H.-C.T."/>
            <person name="Winkler M.E."/>
        </authorList>
    </citation>
    <scope>NUCLEOTIDE SEQUENCE</scope>
</reference>
<proteinExistence type="predicted"/>
<accession>A0A382X9I6</accession>
<protein>
    <submittedName>
        <fullName evidence="1">Uncharacterized protein</fullName>
    </submittedName>
</protein>
<organism evidence="1">
    <name type="scientific">marine metagenome</name>
    <dbReference type="NCBI Taxonomy" id="408172"/>
    <lineage>
        <taxon>unclassified sequences</taxon>
        <taxon>metagenomes</taxon>
        <taxon>ecological metagenomes</taxon>
    </lineage>
</organism>
<name>A0A382X9I6_9ZZZZ</name>
<gene>
    <name evidence="1" type="ORF">METZ01_LOCUS420691</name>
</gene>